<dbReference type="GO" id="GO:0016757">
    <property type="term" value="F:glycosyltransferase activity"/>
    <property type="evidence" value="ECO:0007669"/>
    <property type="project" value="UniProtKB-KW"/>
</dbReference>
<dbReference type="GO" id="GO:0005975">
    <property type="term" value="P:carbohydrate metabolic process"/>
    <property type="evidence" value="ECO:0007669"/>
    <property type="project" value="InterPro"/>
</dbReference>
<name>A0A2T1AKD8_TRISK</name>
<evidence type="ECO:0000256" key="1">
    <source>
        <dbReference type="ARBA" id="ARBA00003236"/>
    </source>
</evidence>
<dbReference type="PROSITE" id="PS51677">
    <property type="entry name" value="NODB"/>
    <property type="match status" value="1"/>
</dbReference>
<feature type="transmembrane region" description="Helical" evidence="8">
    <location>
        <begin position="725"/>
        <end position="752"/>
    </location>
</feature>
<keyword evidence="6 10" id="KW-0808">Transferase</keyword>
<organism evidence="10 11">
    <name type="scientific">Tritonibacter scottomollicae</name>
    <name type="common">Epibacterium scottomollicae</name>
    <dbReference type="NCBI Taxonomy" id="483013"/>
    <lineage>
        <taxon>Bacteria</taxon>
        <taxon>Pseudomonadati</taxon>
        <taxon>Pseudomonadota</taxon>
        <taxon>Alphaproteobacteria</taxon>
        <taxon>Rhodobacterales</taxon>
        <taxon>Paracoccaceae</taxon>
        <taxon>Tritonibacter</taxon>
    </lineage>
</organism>
<dbReference type="SUPFAM" id="SSF51445">
    <property type="entry name" value="(Trans)glycosidases"/>
    <property type="match status" value="1"/>
</dbReference>
<dbReference type="InterPro" id="IPR029044">
    <property type="entry name" value="Nucleotide-diphossugar_trans"/>
</dbReference>
<comment type="similarity">
    <text evidence="2">Belongs to the glycosyltransferase 2 family.</text>
</comment>
<comment type="caution">
    <text evidence="10">The sequence shown here is derived from an EMBL/GenBank/DDBJ whole genome shotgun (WGS) entry which is preliminary data.</text>
</comment>
<keyword evidence="8" id="KW-1133">Transmembrane helix</keyword>
<dbReference type="Pfam" id="PF00535">
    <property type="entry name" value="Glycos_transf_2"/>
    <property type="match status" value="1"/>
</dbReference>
<dbReference type="InterPro" id="IPR029070">
    <property type="entry name" value="Chitinase_insertion_sf"/>
</dbReference>
<feature type="transmembrane region" description="Helical" evidence="8">
    <location>
        <begin position="1058"/>
        <end position="1080"/>
    </location>
</feature>
<feature type="transmembrane region" description="Helical" evidence="8">
    <location>
        <begin position="35"/>
        <end position="57"/>
    </location>
</feature>
<dbReference type="InterPro" id="IPR002509">
    <property type="entry name" value="NODB_dom"/>
</dbReference>
<evidence type="ECO:0000259" key="9">
    <source>
        <dbReference type="PROSITE" id="PS51677"/>
    </source>
</evidence>
<dbReference type="Proteomes" id="UP000237718">
    <property type="component" value="Unassembled WGS sequence"/>
</dbReference>
<proteinExistence type="inferred from homology"/>
<dbReference type="Gene3D" id="3.90.550.10">
    <property type="entry name" value="Spore Coat Polysaccharide Biosynthesis Protein SpsA, Chain A"/>
    <property type="match status" value="1"/>
</dbReference>
<dbReference type="SUPFAM" id="SSF88713">
    <property type="entry name" value="Glycoside hydrolase/deacetylase"/>
    <property type="match status" value="1"/>
</dbReference>
<accession>A0A2T1AKD8</accession>
<protein>
    <recommendedName>
        <fullName evidence="4">Chitooligosaccharide deacetylase</fullName>
    </recommendedName>
    <alternativeName>
        <fullName evidence="7">Nodulation protein B</fullName>
    </alternativeName>
</protein>
<dbReference type="GO" id="GO:0016810">
    <property type="term" value="F:hydrolase activity, acting on carbon-nitrogen (but not peptide) bonds"/>
    <property type="evidence" value="ECO:0007669"/>
    <property type="project" value="InterPro"/>
</dbReference>
<evidence type="ECO:0000256" key="2">
    <source>
        <dbReference type="ARBA" id="ARBA00006739"/>
    </source>
</evidence>
<reference evidence="10 11" key="1">
    <citation type="submission" date="2018-03" db="EMBL/GenBank/DDBJ databases">
        <title>Genomic Encyclopedia of Archaeal and Bacterial Type Strains, Phase II (KMG-II): from individual species to whole genera.</title>
        <authorList>
            <person name="Goeker M."/>
        </authorList>
    </citation>
    <scope>NUCLEOTIDE SEQUENCE [LARGE SCALE GENOMIC DNA]</scope>
    <source>
        <strain evidence="10 11">DSM 25328</strain>
    </source>
</reference>
<dbReference type="CDD" id="cd06423">
    <property type="entry name" value="CESA_like"/>
    <property type="match status" value="1"/>
</dbReference>
<dbReference type="InterPro" id="IPR001173">
    <property type="entry name" value="Glyco_trans_2-like"/>
</dbReference>
<dbReference type="Gene3D" id="3.20.20.370">
    <property type="entry name" value="Glycoside hydrolase/deacetylase"/>
    <property type="match status" value="1"/>
</dbReference>
<feature type="domain" description="NodB homology" evidence="9">
    <location>
        <begin position="503"/>
        <end position="692"/>
    </location>
</feature>
<dbReference type="InterPro" id="IPR017853">
    <property type="entry name" value="GH"/>
</dbReference>
<evidence type="ECO:0000313" key="10">
    <source>
        <dbReference type="EMBL" id="PRZ49075.1"/>
    </source>
</evidence>
<keyword evidence="5" id="KW-0328">Glycosyltransferase</keyword>
<keyword evidence="8" id="KW-0472">Membrane</keyword>
<comment type="similarity">
    <text evidence="3">Belongs to the polysaccharide deacetylase family.</text>
</comment>
<sequence length="1140" mass="125659">MSRFAFHYEKLAVEQEGRKVFDDPRRIRIRRFRMVLAFGLISFVSWVCLLFNGAFSWQSAVQELNGYWRGNEALQTVLSSPRTDTPDALRLASTRPYLPPETACDAPSQPYFAAMADPASPVMFGHLPSDIDGAHLSLDDSCNQLGVLVPDWLQIEADGNAPTLTVEDASNRAPVEDYRSSAAHTPVLMPSISIDAGEDKAAFYASLSTADVAQSTTRQILDELKPLYAHGACLDFQDVQQSDLPALQPFLQTLSSSFQANGMASCIILSGSNAVWQDAETMALFDKVVLKLFLDPWVGAAPSPLAADPWFSETAGLALETLGKDKLVVALGSFAVEWVSGTPMPKTLSYAAAMEQIAEADADVRFSSKTSGSFASYRDEIGRTHKIWMQDAATLHNQLKTLADLGISATGIWSLGMEDPGVWTVLRSRDKTPDSLSAGLALVKLENHVSYTGEGALLRLAHRQSPGIRQVRMDEVTGRVSAQEYDILPRPYALERYGKPEGRKLVLTFDDGPHPVFSQQILDILKDTDTPAAFFVTGKSVMDAPDVLNRMINEGHEIGAHTFSHPRMDEVSQTRATLEYAMLDKVVAGAAGRKPMLYREPFQRSKGPISADRVAALEIAWERGLQVIGMDIVPHDWSGWSGREIADYVVKQVEEDAGNVILLHDGGLDRAASVEATALLIRELTAKGYEFTTLAELMGATRADLMPVAEGGYQTFDRVSFSMVVWVQSAIVTLFWVALGIGVIRSLAILLLSILNWRGRSPVSLIDPSVAVVIPAYNEEKVIRKCIESVRASDYKNIEIIVVDDGSSDNTLNEVFSFSHKQDVRVISQPNQGKWSALNRAMLNVSSDIVVCIDADTQIEKSAIRHLVKHFNDAKIGAVAGKIMAGNKVNLLTRLQAFEYATSQNVERKAFDLINGILVVPGALGAWRVSALRKAGLFSDETMTEDTDLTIKVNRAGYRIVYEPDARGYTEVPERVGQLLKQRLRWSFGMFQSAWKHKKALFEGRAVGLVSIPDMFIFGYLFPLLAPLADLFVAIMLYKLLSGDWSGESTGMLGSQPAQYLLAYLTLPVLELLIAAFALARDKDESLWTLLLFPLQRIFYRPLLYYSVIRAILRAITGRLFSWGTQKRLGRDYALATSGS</sequence>
<evidence type="ECO:0000256" key="6">
    <source>
        <dbReference type="ARBA" id="ARBA00022679"/>
    </source>
</evidence>
<evidence type="ECO:0000256" key="3">
    <source>
        <dbReference type="ARBA" id="ARBA00010973"/>
    </source>
</evidence>
<evidence type="ECO:0000313" key="11">
    <source>
        <dbReference type="Proteomes" id="UP000237718"/>
    </source>
</evidence>
<evidence type="ECO:0000256" key="8">
    <source>
        <dbReference type="SAM" id="Phobius"/>
    </source>
</evidence>
<dbReference type="PANTHER" id="PTHR43630">
    <property type="entry name" value="POLY-BETA-1,6-N-ACETYL-D-GLUCOSAMINE SYNTHASE"/>
    <property type="match status" value="1"/>
</dbReference>
<dbReference type="AlphaFoldDB" id="A0A2T1AKD8"/>
<dbReference type="Gene3D" id="3.10.50.10">
    <property type="match status" value="1"/>
</dbReference>
<dbReference type="PANTHER" id="PTHR43630:SF1">
    <property type="entry name" value="POLY-BETA-1,6-N-ACETYL-D-GLUCOSAMINE SYNTHASE"/>
    <property type="match status" value="1"/>
</dbReference>
<comment type="function">
    <text evidence="1">Is involved in generating a small heat-stable compound (Nod), an acylated oligomer of N-acetylglucosamine, that stimulates mitosis in various plant protoplasts.</text>
</comment>
<evidence type="ECO:0000256" key="5">
    <source>
        <dbReference type="ARBA" id="ARBA00022676"/>
    </source>
</evidence>
<dbReference type="Pfam" id="PF01522">
    <property type="entry name" value="Polysacc_deac_1"/>
    <property type="match status" value="1"/>
</dbReference>
<dbReference type="CDD" id="cd10962">
    <property type="entry name" value="CE4_GT2-like"/>
    <property type="match status" value="1"/>
</dbReference>
<dbReference type="EMBL" id="PVUF01000003">
    <property type="protein sequence ID" value="PRZ49075.1"/>
    <property type="molecule type" value="Genomic_DNA"/>
</dbReference>
<dbReference type="InterPro" id="IPR011330">
    <property type="entry name" value="Glyco_hydro/deAcase_b/a-brl"/>
</dbReference>
<keyword evidence="8" id="KW-0812">Transmembrane</keyword>
<evidence type="ECO:0000256" key="4">
    <source>
        <dbReference type="ARBA" id="ARBA00020071"/>
    </source>
</evidence>
<dbReference type="Gene3D" id="3.20.20.80">
    <property type="entry name" value="Glycosidases"/>
    <property type="match status" value="1"/>
</dbReference>
<gene>
    <name evidence="10" type="ORF">CLV89_103390</name>
</gene>
<evidence type="ECO:0000256" key="7">
    <source>
        <dbReference type="ARBA" id="ARBA00032976"/>
    </source>
</evidence>
<dbReference type="SUPFAM" id="SSF53448">
    <property type="entry name" value="Nucleotide-diphospho-sugar transferases"/>
    <property type="match status" value="1"/>
</dbReference>
<dbReference type="OrthoDB" id="5291101at2"/>
<dbReference type="RefSeq" id="WP_106163076.1">
    <property type="nucleotide sequence ID" value="NZ_PVUF01000003.1"/>
</dbReference>
<feature type="transmembrane region" description="Helical" evidence="8">
    <location>
        <begin position="1015"/>
        <end position="1038"/>
    </location>
</feature>